<name>A0A3B6RIU1_WHEAT</name>
<dbReference type="Gramene" id="TraesJUL7A03G03938340.1">
    <property type="protein sequence ID" value="TraesJUL7A03G03938340.1"/>
    <property type="gene ID" value="TraesJUL7A03G03938340"/>
</dbReference>
<dbReference type="Gramene" id="TraesCAD_scaffold_120026_01G000100.1">
    <property type="protein sequence ID" value="TraesCAD_scaffold_120026_01G000100.1"/>
    <property type="gene ID" value="TraesCAD_scaffold_120026_01G000100"/>
</dbReference>
<dbReference type="AlphaFoldDB" id="A0A3B6RIU1"/>
<evidence type="ECO:0000313" key="2">
    <source>
        <dbReference type="EnsemblPlants" id="TraesCS7A02G271300.1"/>
    </source>
</evidence>
<keyword evidence="3" id="KW-1185">Reference proteome</keyword>
<reference evidence="2" key="2">
    <citation type="submission" date="2018-10" db="UniProtKB">
        <authorList>
            <consortium name="EnsemblPlants"/>
        </authorList>
    </citation>
    <scope>IDENTIFICATION</scope>
</reference>
<evidence type="ECO:0000256" key="1">
    <source>
        <dbReference type="SAM" id="MobiDB-lite"/>
    </source>
</evidence>
<reference evidence="2" key="1">
    <citation type="submission" date="2018-08" db="EMBL/GenBank/DDBJ databases">
        <authorList>
            <person name="Rossello M."/>
        </authorList>
    </citation>
    <scope>NUCLEOTIDE SEQUENCE [LARGE SCALE GENOMIC DNA]</scope>
    <source>
        <strain evidence="2">cv. Chinese Spring</strain>
    </source>
</reference>
<dbReference type="Gramene" id="TraesCLE_scaffold_112406_01G000100.1">
    <property type="protein sequence ID" value="TraesCLE_scaffold_112406_01G000100.1"/>
    <property type="gene ID" value="TraesCLE_scaffold_112406_01G000100"/>
</dbReference>
<dbReference type="Proteomes" id="UP000019116">
    <property type="component" value="Chromosome 7A"/>
</dbReference>
<dbReference type="Gramene" id="TraesCS7A02G271300.1">
    <property type="protein sequence ID" value="TraesCS7A02G271300.1"/>
    <property type="gene ID" value="TraesCS7A02G271300"/>
</dbReference>
<dbReference type="Gramene" id="TraesSYM7A03G03854410.1">
    <property type="protein sequence ID" value="TraesSYM7A03G03854410.1"/>
    <property type="gene ID" value="TraesSYM7A03G03854410"/>
</dbReference>
<dbReference type="Gramene" id="TraesRN7A0100607700.1">
    <property type="protein sequence ID" value="TraesRN7A0100607700.1"/>
    <property type="gene ID" value="TraesRN7A0100607700"/>
</dbReference>
<dbReference type="OMA" id="VQHVYIA"/>
<dbReference type="Gramene" id="TraesLAC7A03G03855620.1">
    <property type="protein sequence ID" value="TraesLAC7A03G03855620.1"/>
    <property type="gene ID" value="TraesLAC7A03G03855620"/>
</dbReference>
<organism evidence="2">
    <name type="scientific">Triticum aestivum</name>
    <name type="common">Wheat</name>
    <dbReference type="NCBI Taxonomy" id="4565"/>
    <lineage>
        <taxon>Eukaryota</taxon>
        <taxon>Viridiplantae</taxon>
        <taxon>Streptophyta</taxon>
        <taxon>Embryophyta</taxon>
        <taxon>Tracheophyta</taxon>
        <taxon>Spermatophyta</taxon>
        <taxon>Magnoliopsida</taxon>
        <taxon>Liliopsida</taxon>
        <taxon>Poales</taxon>
        <taxon>Poaceae</taxon>
        <taxon>BOP clade</taxon>
        <taxon>Pooideae</taxon>
        <taxon>Triticodae</taxon>
        <taxon>Triticeae</taxon>
        <taxon>Triticinae</taxon>
        <taxon>Triticum</taxon>
    </lineage>
</organism>
<dbReference type="Gramene" id="TraesROB_scaffold_057802_01G000200.1">
    <property type="protein sequence ID" value="TraesROB_scaffold_057802_01G000200.1"/>
    <property type="gene ID" value="TraesROB_scaffold_057802_01G000200"/>
</dbReference>
<dbReference type="Gramene" id="TraesARI7A03G03874560.1">
    <property type="protein sequence ID" value="TraesARI7A03G03874560.1"/>
    <property type="gene ID" value="TraesARI7A03G03874560"/>
</dbReference>
<feature type="region of interest" description="Disordered" evidence="1">
    <location>
        <begin position="27"/>
        <end position="112"/>
    </location>
</feature>
<sequence length="142" mass="15313">MPPERYAVQHLYIAPSCPVVAMGQSDGVAAAPKEPDLAPKLPWTAAAGSPGDQPPVSLHRPRRCTVPPLDARESPPPAPPHCATAGRARIPAARSRPAPPRPDKRKGNTVPAATARALLGDALRWRLKENGDEWWRSRHRLG</sequence>
<feature type="compositionally biased region" description="Low complexity" evidence="1">
    <location>
        <begin position="85"/>
        <end position="96"/>
    </location>
</feature>
<dbReference type="EnsemblPlants" id="TraesCS7A02G271300.1">
    <property type="protein sequence ID" value="TraesCS7A02G271300.1"/>
    <property type="gene ID" value="TraesCS7A02G271300"/>
</dbReference>
<proteinExistence type="predicted"/>
<evidence type="ECO:0000313" key="3">
    <source>
        <dbReference type="Proteomes" id="UP000019116"/>
    </source>
</evidence>
<dbReference type="Gramene" id="TraesCS7A03G0633500.1">
    <property type="protein sequence ID" value="TraesCS7A03G0633500.1.CDS"/>
    <property type="gene ID" value="TraesCS7A03G0633500"/>
</dbReference>
<accession>A0A3B6RIU1</accession>
<protein>
    <submittedName>
        <fullName evidence="2">Uncharacterized protein</fullName>
    </submittedName>
</protein>